<dbReference type="GO" id="GO:0006189">
    <property type="term" value="P:'de novo' IMP biosynthetic process"/>
    <property type="evidence" value="ECO:0007669"/>
    <property type="project" value="TreeGrafter"/>
</dbReference>
<evidence type="ECO:0000313" key="6">
    <source>
        <dbReference type="EMBL" id="MRX55328.1"/>
    </source>
</evidence>
<feature type="domain" description="Formyl transferase N-terminal" evidence="5">
    <location>
        <begin position="91"/>
        <end position="189"/>
    </location>
</feature>
<dbReference type="Gene3D" id="3.40.50.170">
    <property type="entry name" value="Formyl transferase, N-terminal domain"/>
    <property type="match status" value="1"/>
</dbReference>
<dbReference type="InterPro" id="IPR036477">
    <property type="entry name" value="Formyl_transf_N_sf"/>
</dbReference>
<dbReference type="Proteomes" id="UP000441585">
    <property type="component" value="Unassembled WGS sequence"/>
</dbReference>
<protein>
    <recommendedName>
        <fullName evidence="2">phosphoribosylglycinamide formyltransferase 1</fullName>
        <ecNumber evidence="2">2.1.2.2</ecNumber>
    </recommendedName>
</protein>
<comment type="caution">
    <text evidence="6">The sequence shown here is derived from an EMBL/GenBank/DDBJ whole genome shotgun (WGS) entry which is preliminary data.</text>
</comment>
<evidence type="ECO:0000256" key="2">
    <source>
        <dbReference type="ARBA" id="ARBA00012254"/>
    </source>
</evidence>
<comment type="pathway">
    <text evidence="1">Purine metabolism; IMP biosynthesis via de novo pathway; N(2)-formyl-N(1)-(5-phospho-D-ribosyl)glycinamide from N(1)-(5-phospho-D-ribosyl)glycinamide (10-formyl THF route): step 1/1.</text>
</comment>
<dbReference type="GO" id="GO:0005737">
    <property type="term" value="C:cytoplasm"/>
    <property type="evidence" value="ECO:0007669"/>
    <property type="project" value="TreeGrafter"/>
</dbReference>
<dbReference type="PANTHER" id="PTHR43369:SF2">
    <property type="entry name" value="PHOSPHORIBOSYLGLYCINAMIDE FORMYLTRANSFERASE"/>
    <property type="match status" value="1"/>
</dbReference>
<dbReference type="RefSeq" id="WP_070876605.1">
    <property type="nucleotide sequence ID" value="NZ_CAJGAA010000003.1"/>
</dbReference>
<dbReference type="PANTHER" id="PTHR43369">
    <property type="entry name" value="PHOSPHORIBOSYLGLYCINAMIDE FORMYLTRANSFERASE"/>
    <property type="match status" value="1"/>
</dbReference>
<proteinExistence type="predicted"/>
<accession>A0A6I2MB03</accession>
<organism evidence="6 7">
    <name type="scientific">Metabacillus idriensis</name>
    <dbReference type="NCBI Taxonomy" id="324768"/>
    <lineage>
        <taxon>Bacteria</taxon>
        <taxon>Bacillati</taxon>
        <taxon>Bacillota</taxon>
        <taxon>Bacilli</taxon>
        <taxon>Bacillales</taxon>
        <taxon>Bacillaceae</taxon>
        <taxon>Metabacillus</taxon>
    </lineage>
</organism>
<evidence type="ECO:0000313" key="7">
    <source>
        <dbReference type="Proteomes" id="UP000441585"/>
    </source>
</evidence>
<evidence type="ECO:0000256" key="3">
    <source>
        <dbReference type="ARBA" id="ARBA00022679"/>
    </source>
</evidence>
<keyword evidence="4" id="KW-0658">Purine biosynthesis</keyword>
<name>A0A6I2MB03_9BACI</name>
<gene>
    <name evidence="6" type="ORF">GJU41_15295</name>
</gene>
<dbReference type="AlphaFoldDB" id="A0A6I2MB03"/>
<evidence type="ECO:0000259" key="5">
    <source>
        <dbReference type="Pfam" id="PF00551"/>
    </source>
</evidence>
<sequence>MLAGKGESTNIVHNYLIKSFNIQKVIIEEPVPRSYFLKKRMKKLGFVKVLGQVLFQTFTVSYLKKRSVERTNEIKRLHQLNCSSINEGEIINVKSVNDNETVNILREIKPDIVIVNGTRIISKKVLNCVPAKFINMHAGITPMYRGVHGAYWALVEKQNELCGTTIHFVDEGIDTGNILKQGIIQTNEKDNFYTYPLLQLAIGLPLLKEAIWEVLDNKYQIILPPKGESKLRSHPTLLEYWSYRLHRNVK</sequence>
<keyword evidence="7" id="KW-1185">Reference proteome</keyword>
<dbReference type="SUPFAM" id="SSF53328">
    <property type="entry name" value="Formyltransferase"/>
    <property type="match status" value="1"/>
</dbReference>
<dbReference type="GO" id="GO:0004644">
    <property type="term" value="F:phosphoribosylglycinamide formyltransferase activity"/>
    <property type="evidence" value="ECO:0007669"/>
    <property type="project" value="UniProtKB-EC"/>
</dbReference>
<dbReference type="EC" id="2.1.2.2" evidence="2"/>
<keyword evidence="3 6" id="KW-0808">Transferase</keyword>
<dbReference type="Pfam" id="PF00551">
    <property type="entry name" value="Formyl_trans_N"/>
    <property type="match status" value="1"/>
</dbReference>
<reference evidence="6 7" key="1">
    <citation type="submission" date="2019-11" db="EMBL/GenBank/DDBJ databases">
        <title>Bacillus idriensis genome.</title>
        <authorList>
            <person name="Konopka E.N."/>
            <person name="Newman J.D."/>
        </authorList>
    </citation>
    <scope>NUCLEOTIDE SEQUENCE [LARGE SCALE GENOMIC DNA]</scope>
    <source>
        <strain evidence="6 7">DSM 19097</strain>
    </source>
</reference>
<evidence type="ECO:0000256" key="4">
    <source>
        <dbReference type="ARBA" id="ARBA00022755"/>
    </source>
</evidence>
<dbReference type="CDD" id="cd08653">
    <property type="entry name" value="FMT_core_like_3"/>
    <property type="match status" value="1"/>
</dbReference>
<evidence type="ECO:0000256" key="1">
    <source>
        <dbReference type="ARBA" id="ARBA00005054"/>
    </source>
</evidence>
<dbReference type="EMBL" id="WKKF01000004">
    <property type="protein sequence ID" value="MRX55328.1"/>
    <property type="molecule type" value="Genomic_DNA"/>
</dbReference>
<dbReference type="InterPro" id="IPR002376">
    <property type="entry name" value="Formyl_transf_N"/>
</dbReference>